<sequence>MQNKQMRDAVIFTLLSIFYPVYLFLTKNPESVSTTSLVLATFLPIVGIIFSLNVTNVKYKWGLSFVNLLIFILFLYYLIVLR</sequence>
<keyword evidence="1" id="KW-1133">Transmembrane helix</keyword>
<evidence type="ECO:0000313" key="3">
    <source>
        <dbReference type="Proteomes" id="UP000242754"/>
    </source>
</evidence>
<dbReference type="OrthoDB" id="2167769at2"/>
<proteinExistence type="predicted"/>
<accession>A0A143Y667</accession>
<dbReference type="STRING" id="140314.SAMN04488076_102220"/>
<evidence type="ECO:0000313" key="2">
    <source>
        <dbReference type="EMBL" id="CZQ80399.1"/>
    </source>
</evidence>
<keyword evidence="3" id="KW-1185">Reference proteome</keyword>
<feature type="transmembrane region" description="Helical" evidence="1">
    <location>
        <begin position="6"/>
        <end position="25"/>
    </location>
</feature>
<feature type="transmembrane region" description="Helical" evidence="1">
    <location>
        <begin position="61"/>
        <end position="81"/>
    </location>
</feature>
<feature type="transmembrane region" description="Helical" evidence="1">
    <location>
        <begin position="37"/>
        <end position="55"/>
    </location>
</feature>
<keyword evidence="1" id="KW-0812">Transmembrane</keyword>
<protein>
    <submittedName>
        <fullName evidence="2">Uncharacterized protein</fullName>
    </submittedName>
</protein>
<evidence type="ECO:0000256" key="1">
    <source>
        <dbReference type="SAM" id="Phobius"/>
    </source>
</evidence>
<dbReference type="RefSeq" id="WP_087029755.1">
    <property type="nucleotide sequence ID" value="NZ_FJNE01000001.1"/>
</dbReference>
<keyword evidence="1" id="KW-0472">Membrane</keyword>
<reference evidence="2 3" key="1">
    <citation type="submission" date="2016-02" db="EMBL/GenBank/DDBJ databases">
        <authorList>
            <person name="Wen L."/>
            <person name="He K."/>
            <person name="Yang H."/>
        </authorList>
    </citation>
    <scope>NUCLEOTIDE SEQUENCE [LARGE SCALE GENOMIC DNA]</scope>
    <source>
        <strain evidence="2">Trichococcus palustris</strain>
    </source>
</reference>
<dbReference type="Proteomes" id="UP000242754">
    <property type="component" value="Unassembled WGS sequence"/>
</dbReference>
<name>A0A143Y667_9LACT</name>
<dbReference type="AlphaFoldDB" id="A0A143Y667"/>
<organism evidence="2 3">
    <name type="scientific">Trichococcus palustris</name>
    <dbReference type="NCBI Taxonomy" id="140314"/>
    <lineage>
        <taxon>Bacteria</taxon>
        <taxon>Bacillati</taxon>
        <taxon>Bacillota</taxon>
        <taxon>Bacilli</taxon>
        <taxon>Lactobacillales</taxon>
        <taxon>Carnobacteriaceae</taxon>
        <taxon>Trichococcus</taxon>
    </lineage>
</organism>
<gene>
    <name evidence="2" type="ORF">Tpal_72</name>
</gene>
<dbReference type="EMBL" id="FJNE01000001">
    <property type="protein sequence ID" value="CZQ80399.1"/>
    <property type="molecule type" value="Genomic_DNA"/>
</dbReference>